<keyword evidence="2 7" id="KW-0813">Transport</keyword>
<evidence type="ECO:0000256" key="3">
    <source>
        <dbReference type="ARBA" id="ARBA00022475"/>
    </source>
</evidence>
<dbReference type="InterPro" id="IPR035906">
    <property type="entry name" value="MetI-like_sf"/>
</dbReference>
<proteinExistence type="inferred from homology"/>
<reference evidence="9 10" key="1">
    <citation type="submission" date="2019-03" db="EMBL/GenBank/DDBJ databases">
        <title>Genomic Encyclopedia of Type Strains, Phase IV (KMG-IV): sequencing the most valuable type-strain genomes for metagenomic binning, comparative biology and taxonomic classification.</title>
        <authorList>
            <person name="Goeker M."/>
        </authorList>
    </citation>
    <scope>NUCLEOTIDE SEQUENCE [LARGE SCALE GENOMIC DNA]</scope>
    <source>
        <strain evidence="9 10">DSM 11901</strain>
    </source>
</reference>
<feature type="domain" description="ABC transmembrane type-1" evidence="8">
    <location>
        <begin position="361"/>
        <end position="567"/>
    </location>
</feature>
<dbReference type="InterPro" id="IPR000515">
    <property type="entry name" value="MetI-like"/>
</dbReference>
<dbReference type="PANTHER" id="PTHR30183">
    <property type="entry name" value="MOLYBDENUM TRANSPORT SYSTEM PERMEASE PROTEIN MODB"/>
    <property type="match status" value="1"/>
</dbReference>
<comment type="similarity">
    <text evidence="7">Belongs to the binding-protein-dependent transport system permease family.</text>
</comment>
<dbReference type="SUPFAM" id="SSF161098">
    <property type="entry name" value="MetI-like"/>
    <property type="match status" value="2"/>
</dbReference>
<feature type="transmembrane region" description="Helical" evidence="7">
    <location>
        <begin position="172"/>
        <end position="191"/>
    </location>
</feature>
<keyword evidence="3" id="KW-1003">Cell membrane</keyword>
<dbReference type="GO" id="GO:0005886">
    <property type="term" value="C:plasma membrane"/>
    <property type="evidence" value="ECO:0007669"/>
    <property type="project" value="UniProtKB-SubCell"/>
</dbReference>
<feature type="transmembrane region" description="Helical" evidence="7">
    <location>
        <begin position="228"/>
        <end position="250"/>
    </location>
</feature>
<sequence length="581" mass="62155">MFGGKPELSGQAMIIPTHTMTLAAPTSPPAHVRIRTSSRWLVALALLVGGLVALPVLAVLAQVLSTDTGDTWSHLASTVLPDYIGSTLWLCLGVGLGTASMGVGAAWLVTRYEFPLRGTLEWALVLPLAVPGYVMAYTYTDLLQFVGPVQTALREAFGWGRADYWFPDVRSLGGAVVLFSLVLYPYVYMLARTAFLERAGGMLEVGRVLGLGPWGSFFRVSLPLARPAIAAGVSLALMETLADFGAVSYFGVQTFTTGIYRAWFSLGDRVAAAQLASALLGFVILVLAFERISRGRARFHDTTLRRSRVMAIRVGGWRAALAVLACLIPMVAGFLLPAGILLHMSLSQGDAQFGPRFIELARNSVTVSGLTAFIAVMLALLLAYAARLQPHWLVRTTHRLGGLGYALPGTVIAVGVLIPVTRVDNVLTTWMEQAVGWQGGLVLTGGIVGLVYACVVRFLTPAVQSIDAGLLKVTPNMDHAARSLGLTPLGALRRVHFPLLRGSLLTALLLVFIDVMKELPATLVMRPFNFDTLATQAYTLASDERLAEASTAALTIVVVGLLPLIVLSREIARSRLPGGGR</sequence>
<evidence type="ECO:0000313" key="9">
    <source>
        <dbReference type="EMBL" id="TDP86019.1"/>
    </source>
</evidence>
<dbReference type="Gene3D" id="1.10.3720.10">
    <property type="entry name" value="MetI-like"/>
    <property type="match status" value="2"/>
</dbReference>
<evidence type="ECO:0000256" key="2">
    <source>
        <dbReference type="ARBA" id="ARBA00022448"/>
    </source>
</evidence>
<dbReference type="FunFam" id="1.10.3720.10:FF:000088">
    <property type="entry name" value="Iron(III) ABC transporter, permease protein"/>
    <property type="match status" value="1"/>
</dbReference>
<dbReference type="PANTHER" id="PTHR30183:SF2">
    <property type="entry name" value="IRON UTILIZATION PROTEIN"/>
    <property type="match status" value="1"/>
</dbReference>
<comment type="subcellular location">
    <subcellularLocation>
        <location evidence="1 7">Cell membrane</location>
        <topology evidence="1 7">Multi-pass membrane protein</topology>
    </subcellularLocation>
</comment>
<protein>
    <submittedName>
        <fullName evidence="9">Iron(III) transport system permease protein</fullName>
    </submittedName>
</protein>
<evidence type="ECO:0000256" key="5">
    <source>
        <dbReference type="ARBA" id="ARBA00022989"/>
    </source>
</evidence>
<feature type="transmembrane region" description="Helical" evidence="7">
    <location>
        <begin position="549"/>
        <end position="567"/>
    </location>
</feature>
<feature type="transmembrane region" description="Helical" evidence="7">
    <location>
        <begin position="440"/>
        <end position="459"/>
    </location>
</feature>
<dbReference type="PROSITE" id="PS50928">
    <property type="entry name" value="ABC_TM1"/>
    <property type="match status" value="2"/>
</dbReference>
<name>A0A4R6RHT3_9BURK</name>
<keyword evidence="6 7" id="KW-0472">Membrane</keyword>
<organism evidence="9 10">
    <name type="scientific">Aquabacterium commune</name>
    <dbReference type="NCBI Taxonomy" id="70586"/>
    <lineage>
        <taxon>Bacteria</taxon>
        <taxon>Pseudomonadati</taxon>
        <taxon>Pseudomonadota</taxon>
        <taxon>Betaproteobacteria</taxon>
        <taxon>Burkholderiales</taxon>
        <taxon>Aquabacterium</taxon>
    </lineage>
</organism>
<evidence type="ECO:0000256" key="4">
    <source>
        <dbReference type="ARBA" id="ARBA00022692"/>
    </source>
</evidence>
<evidence type="ECO:0000313" key="10">
    <source>
        <dbReference type="Proteomes" id="UP000294593"/>
    </source>
</evidence>
<dbReference type="GO" id="GO:0055085">
    <property type="term" value="P:transmembrane transport"/>
    <property type="evidence" value="ECO:0007669"/>
    <property type="project" value="InterPro"/>
</dbReference>
<evidence type="ECO:0000256" key="6">
    <source>
        <dbReference type="ARBA" id="ARBA00023136"/>
    </source>
</evidence>
<feature type="domain" description="ABC transmembrane type-1" evidence="8">
    <location>
        <begin position="84"/>
        <end position="288"/>
    </location>
</feature>
<feature type="transmembrane region" description="Helical" evidence="7">
    <location>
        <begin position="270"/>
        <end position="289"/>
    </location>
</feature>
<dbReference type="Pfam" id="PF00528">
    <property type="entry name" value="BPD_transp_1"/>
    <property type="match status" value="1"/>
</dbReference>
<accession>A0A4R6RHT3</accession>
<dbReference type="AlphaFoldDB" id="A0A4R6RHT3"/>
<feature type="transmembrane region" description="Helical" evidence="7">
    <location>
        <begin position="400"/>
        <end position="420"/>
    </location>
</feature>
<dbReference type="EMBL" id="SNXW01000002">
    <property type="protein sequence ID" value="TDP86019.1"/>
    <property type="molecule type" value="Genomic_DNA"/>
</dbReference>
<feature type="transmembrane region" description="Helical" evidence="7">
    <location>
        <begin position="315"/>
        <end position="344"/>
    </location>
</feature>
<feature type="transmembrane region" description="Helical" evidence="7">
    <location>
        <begin position="83"/>
        <end position="108"/>
    </location>
</feature>
<comment type="caution">
    <text evidence="9">The sequence shown here is derived from an EMBL/GenBank/DDBJ whole genome shotgun (WGS) entry which is preliminary data.</text>
</comment>
<gene>
    <name evidence="9" type="ORF">EV672_102370</name>
</gene>
<feature type="transmembrane region" description="Helical" evidence="7">
    <location>
        <begin position="499"/>
        <end position="516"/>
    </location>
</feature>
<dbReference type="Proteomes" id="UP000294593">
    <property type="component" value="Unassembled WGS sequence"/>
</dbReference>
<feature type="transmembrane region" description="Helical" evidence="7">
    <location>
        <begin position="40"/>
        <end position="63"/>
    </location>
</feature>
<keyword evidence="10" id="KW-1185">Reference proteome</keyword>
<keyword evidence="4 7" id="KW-0812">Transmembrane</keyword>
<evidence type="ECO:0000256" key="7">
    <source>
        <dbReference type="RuleBase" id="RU363032"/>
    </source>
</evidence>
<dbReference type="CDD" id="cd06261">
    <property type="entry name" value="TM_PBP2"/>
    <property type="match status" value="2"/>
</dbReference>
<feature type="transmembrane region" description="Helical" evidence="7">
    <location>
        <begin position="364"/>
        <end position="388"/>
    </location>
</feature>
<keyword evidence="5 7" id="KW-1133">Transmembrane helix</keyword>
<feature type="transmembrane region" description="Helical" evidence="7">
    <location>
        <begin position="120"/>
        <end position="139"/>
    </location>
</feature>
<evidence type="ECO:0000259" key="8">
    <source>
        <dbReference type="PROSITE" id="PS50928"/>
    </source>
</evidence>
<evidence type="ECO:0000256" key="1">
    <source>
        <dbReference type="ARBA" id="ARBA00004651"/>
    </source>
</evidence>